<feature type="compositionally biased region" description="Low complexity" evidence="1">
    <location>
        <begin position="46"/>
        <end position="60"/>
    </location>
</feature>
<dbReference type="GeneID" id="81404142"/>
<dbReference type="RefSeq" id="XP_056524029.1">
    <property type="nucleotide sequence ID" value="XM_056664972.1"/>
</dbReference>
<feature type="region of interest" description="Disordered" evidence="1">
    <location>
        <begin position="1"/>
        <end position="79"/>
    </location>
</feature>
<feature type="compositionally biased region" description="Polar residues" evidence="1">
    <location>
        <begin position="21"/>
        <end position="30"/>
    </location>
</feature>
<keyword evidence="3" id="KW-1185">Reference proteome</keyword>
<accession>A0A9W9L6Z3</accession>
<evidence type="ECO:0000313" key="3">
    <source>
        <dbReference type="Proteomes" id="UP001149079"/>
    </source>
</evidence>
<reference evidence="2" key="1">
    <citation type="submission" date="2022-11" db="EMBL/GenBank/DDBJ databases">
        <authorList>
            <person name="Petersen C."/>
        </authorList>
    </citation>
    <scope>NUCLEOTIDE SEQUENCE</scope>
    <source>
        <strain evidence="2">IBT 22155</strain>
    </source>
</reference>
<reference evidence="2" key="2">
    <citation type="journal article" date="2023" name="IMA Fungus">
        <title>Comparative genomic study of the Penicillium genus elucidates a diverse pangenome and 15 lateral gene transfer events.</title>
        <authorList>
            <person name="Petersen C."/>
            <person name="Sorensen T."/>
            <person name="Nielsen M.R."/>
            <person name="Sondergaard T.E."/>
            <person name="Sorensen J.L."/>
            <person name="Fitzpatrick D.A."/>
            <person name="Frisvad J.C."/>
            <person name="Nielsen K.L."/>
        </authorList>
    </citation>
    <scope>NUCLEOTIDE SEQUENCE</scope>
    <source>
        <strain evidence="2">IBT 22155</strain>
    </source>
</reference>
<dbReference type="AlphaFoldDB" id="A0A9W9L6Z3"/>
<proteinExistence type="predicted"/>
<dbReference type="OrthoDB" id="4167490at2759"/>
<comment type="caution">
    <text evidence="2">The sequence shown here is derived from an EMBL/GenBank/DDBJ whole genome shotgun (WGS) entry which is preliminary data.</text>
</comment>
<dbReference type="EMBL" id="JAPQKL010000003">
    <property type="protein sequence ID" value="KAJ5139380.1"/>
    <property type="molecule type" value="Genomic_DNA"/>
</dbReference>
<name>A0A9W9L6Z3_9EURO</name>
<dbReference type="Proteomes" id="UP001149079">
    <property type="component" value="Unassembled WGS sequence"/>
</dbReference>
<sequence>MSPPKADDTIVTRTKPARPKSTCNSDSTPTLRPKRRAERVFKMPVRSSSSRSSRSSRSRSGPYDRPSTPKPAISRPHTPRRTLSLIEALPVEIIEQIFLHSLNLNFPRASPFLSRPVSGEHIYRALILLAFWGDEIFDGPRDKFIDRLMAPLEYVPLVIDERNQLQQDILKCRWCTLERLSEQVPTMQLLTIHRLWTQAGIITIEDQQSDFEKFLAREDDTVRVFYGRGPPEQKQAEDITAQSVHTYKLDVTPMVKTEFFGPDTETFTLLPALFLVEFPPHLLRGRRNGFTPGDVAMLEMLRMTSCNLIDGKTQLLPSCFTHLDRKALNQGIQNAIHHQNHSAMLSLLKIDEYVFRCKPEHLTRFTRYTFPSEHFLAVTRTGRDNPNLNYEFFITLLRASTESLPTDSSEIRQWAVDYIELGRQDPSAYGRYAAFAKWLMDFLLRLPLQLTARSQMFQFGLINTSRVEGRIFYEKCQRPYNEFFRSRWLPESSFRTEGHWLRKVGPGLPA</sequence>
<protein>
    <submittedName>
        <fullName evidence="2">Uncharacterized protein</fullName>
    </submittedName>
</protein>
<evidence type="ECO:0000313" key="2">
    <source>
        <dbReference type="EMBL" id="KAJ5139380.1"/>
    </source>
</evidence>
<organism evidence="2 3">
    <name type="scientific">Penicillium bovifimosum</name>
    <dbReference type="NCBI Taxonomy" id="126998"/>
    <lineage>
        <taxon>Eukaryota</taxon>
        <taxon>Fungi</taxon>
        <taxon>Dikarya</taxon>
        <taxon>Ascomycota</taxon>
        <taxon>Pezizomycotina</taxon>
        <taxon>Eurotiomycetes</taxon>
        <taxon>Eurotiomycetidae</taxon>
        <taxon>Eurotiales</taxon>
        <taxon>Aspergillaceae</taxon>
        <taxon>Penicillium</taxon>
    </lineage>
</organism>
<gene>
    <name evidence="2" type="ORF">N7515_004228</name>
</gene>
<feature type="compositionally biased region" description="Basic and acidic residues" evidence="1">
    <location>
        <begin position="1"/>
        <end position="10"/>
    </location>
</feature>
<evidence type="ECO:0000256" key="1">
    <source>
        <dbReference type="SAM" id="MobiDB-lite"/>
    </source>
</evidence>